<dbReference type="InterPro" id="IPR008969">
    <property type="entry name" value="CarboxyPept-like_regulatory"/>
</dbReference>
<feature type="domain" description="TonB-dependent receptor plug" evidence="8">
    <location>
        <begin position="115"/>
        <end position="222"/>
    </location>
</feature>
<evidence type="ECO:0000256" key="2">
    <source>
        <dbReference type="ARBA" id="ARBA00022448"/>
    </source>
</evidence>
<dbReference type="Proteomes" id="UP000027064">
    <property type="component" value="Unassembled WGS sequence"/>
</dbReference>
<dbReference type="InterPro" id="IPR039426">
    <property type="entry name" value="TonB-dep_rcpt-like"/>
</dbReference>
<evidence type="ECO:0000256" key="7">
    <source>
        <dbReference type="PROSITE-ProRule" id="PRU01360"/>
    </source>
</evidence>
<comment type="similarity">
    <text evidence="7">Belongs to the TonB-dependent receptor family.</text>
</comment>
<dbReference type="InterPro" id="IPR037066">
    <property type="entry name" value="Plug_dom_sf"/>
</dbReference>
<dbReference type="SUPFAM" id="SSF56935">
    <property type="entry name" value="Porins"/>
    <property type="match status" value="1"/>
</dbReference>
<dbReference type="STRING" id="1492738.FEM21_12360"/>
<dbReference type="AlphaFoldDB" id="A0A066WXG1"/>
<accession>A0A066WXG1</accession>
<gene>
    <name evidence="9" type="ORF">FEM21_12360</name>
</gene>
<keyword evidence="2 7" id="KW-0813">Transport</keyword>
<reference evidence="9 10" key="1">
    <citation type="submission" date="2014-05" db="EMBL/GenBank/DDBJ databases">
        <title>Genome Sequence of Flavobacterium sp. EM1321.</title>
        <authorList>
            <person name="Shin S.-K."/>
            <person name="Yi H."/>
        </authorList>
    </citation>
    <scope>NUCLEOTIDE SEQUENCE [LARGE SCALE GENOMIC DNA]</scope>
    <source>
        <strain evidence="9 10">EM1321</strain>
    </source>
</reference>
<evidence type="ECO:0000259" key="8">
    <source>
        <dbReference type="Pfam" id="PF07715"/>
    </source>
</evidence>
<sequence>MIKKTIFFLSFLVLLSWEIKAQNKELKGIVRDEQNLPIPGVNVLISGTSAGTVTDMDGSFTISQPTGQGTQLEFSFIGYTKKSVVIGTQTTFNIQMEPDMNALKEVVVVGYGTQKKKDLTGAVASANLEAFRKAPNVNIVQSLQGSVAGLNIGQVNSAGSTPSIQIRGQNTFQGNRNVLIVLDGIQYNGSLASINPNDIESIEVLKDASSATVYGAQAGNGVLLITSKKGKKGKPVITYSQSYASQTPTNKLRTLNREEFVEKVRDLNYDQAFLAPNYTTPNPNFDITSVMDFTMVDQNTNTLKNNNFNWLDAGTNPGQIQKHELSISGASDNSNYLISAGITKQEGFIINDNFKRKNIRVNLETKPTEWLTVGVQSFGAFNDYSGAEPTLSSLTRQSPFLTPYDENGNLVLSPTQTNVLNPFLTYDVENYDTQNDFYGNFYGIINFLFVKGLSYRVNYGNNYRIGESFGASKYEAGQTGAAYKNHTRYSDYTLDNIVNYKRKFGLHDFDVTLLYGAIERENSSTEANSTDISNLIMGYNSLEQGINQFASSGAWKESLNYQMGRVNYKFKDRYLLTGTVRRDGYSGFARNEKWGIFPAAAVGWIVSEESFLKDNKVISFLKLRANYGTTGNTPGRYTSLATFSRDRSYVFGDGGAPVFGQNANNLENPNLRWEKNTGVNFGLDFGLFSKRLSGAIEYYESTTKDLIFNVPLPYIMGITTTRTNIGELKNKGFEIQLTSENIKNDNFLWTTTATLSSNRNKIIKLVGLDENGDGIEDDLVANGQFIGKSAGAIFGFAYDGLYQIGDQIPAGYSPGTQRIRDTNGDGIISAADRIILGRTEPAYTASLLNTFSYKGLTLNVFFNSVQGGKDGYLGDVIPTSVGGVRNDNSIRYNYFSDIDYWSPRNPTGEFPRSLVTAAQGATIYRDRSFIRLQDVSLSYSFDKKIASHLGLSDLNLFVSGKNLATWTKWKGWDPETGQGYNENGRPVMKSYSLGINITF</sequence>
<comment type="subcellular location">
    <subcellularLocation>
        <location evidence="1 7">Cell outer membrane</location>
        <topology evidence="1 7">Multi-pass membrane protein</topology>
    </subcellularLocation>
</comment>
<evidence type="ECO:0000256" key="4">
    <source>
        <dbReference type="ARBA" id="ARBA00022692"/>
    </source>
</evidence>
<name>A0A066WXG1_9FLAO</name>
<keyword evidence="5 7" id="KW-0472">Membrane</keyword>
<organism evidence="9 10">
    <name type="scientific">Flavobacterium seoulense</name>
    <dbReference type="NCBI Taxonomy" id="1492738"/>
    <lineage>
        <taxon>Bacteria</taxon>
        <taxon>Pseudomonadati</taxon>
        <taxon>Bacteroidota</taxon>
        <taxon>Flavobacteriia</taxon>
        <taxon>Flavobacteriales</taxon>
        <taxon>Flavobacteriaceae</taxon>
        <taxon>Flavobacterium</taxon>
    </lineage>
</organism>
<evidence type="ECO:0000256" key="6">
    <source>
        <dbReference type="ARBA" id="ARBA00023237"/>
    </source>
</evidence>
<comment type="caution">
    <text evidence="9">The sequence shown here is derived from an EMBL/GenBank/DDBJ whole genome shotgun (WGS) entry which is preliminary data.</text>
</comment>
<dbReference type="SUPFAM" id="SSF49464">
    <property type="entry name" value="Carboxypeptidase regulatory domain-like"/>
    <property type="match status" value="1"/>
</dbReference>
<protein>
    <submittedName>
        <fullName evidence="9">Membrane protein</fullName>
    </submittedName>
</protein>
<dbReference type="InterPro" id="IPR023996">
    <property type="entry name" value="TonB-dep_OMP_SusC/RagA"/>
</dbReference>
<dbReference type="EMBL" id="JNCA01000011">
    <property type="protein sequence ID" value="KDN55634.1"/>
    <property type="molecule type" value="Genomic_DNA"/>
</dbReference>
<keyword evidence="3 7" id="KW-1134">Transmembrane beta strand</keyword>
<dbReference type="PROSITE" id="PS52016">
    <property type="entry name" value="TONB_DEPENDENT_REC_3"/>
    <property type="match status" value="1"/>
</dbReference>
<dbReference type="eggNOG" id="COG4771">
    <property type="taxonomic scope" value="Bacteria"/>
</dbReference>
<dbReference type="InterPro" id="IPR023997">
    <property type="entry name" value="TonB-dep_OMP_SusC/RagA_CS"/>
</dbReference>
<evidence type="ECO:0000313" key="10">
    <source>
        <dbReference type="Proteomes" id="UP000027064"/>
    </source>
</evidence>
<dbReference type="GO" id="GO:0009279">
    <property type="term" value="C:cell outer membrane"/>
    <property type="evidence" value="ECO:0007669"/>
    <property type="project" value="UniProtKB-SubCell"/>
</dbReference>
<evidence type="ECO:0000313" key="9">
    <source>
        <dbReference type="EMBL" id="KDN55634.1"/>
    </source>
</evidence>
<dbReference type="InterPro" id="IPR012910">
    <property type="entry name" value="Plug_dom"/>
</dbReference>
<dbReference type="NCBIfam" id="TIGR04057">
    <property type="entry name" value="SusC_RagA_signa"/>
    <property type="match status" value="1"/>
</dbReference>
<evidence type="ECO:0000256" key="5">
    <source>
        <dbReference type="ARBA" id="ARBA00023136"/>
    </source>
</evidence>
<evidence type="ECO:0000256" key="1">
    <source>
        <dbReference type="ARBA" id="ARBA00004571"/>
    </source>
</evidence>
<dbReference type="InterPro" id="IPR036942">
    <property type="entry name" value="Beta-barrel_TonB_sf"/>
</dbReference>
<evidence type="ECO:0000256" key="3">
    <source>
        <dbReference type="ARBA" id="ARBA00022452"/>
    </source>
</evidence>
<keyword evidence="6 7" id="KW-0998">Cell outer membrane</keyword>
<dbReference type="Pfam" id="PF13715">
    <property type="entry name" value="CarbopepD_reg_2"/>
    <property type="match status" value="1"/>
</dbReference>
<dbReference type="PATRIC" id="fig|1492738.3.peg.1229"/>
<dbReference type="Gene3D" id="2.170.130.10">
    <property type="entry name" value="TonB-dependent receptor, plug domain"/>
    <property type="match status" value="1"/>
</dbReference>
<dbReference type="RefSeq" id="WP_035658894.1">
    <property type="nucleotide sequence ID" value="NZ_JNCA01000011.1"/>
</dbReference>
<keyword evidence="4 7" id="KW-0812">Transmembrane</keyword>
<proteinExistence type="inferred from homology"/>
<dbReference type="Gene3D" id="2.60.40.1120">
    <property type="entry name" value="Carboxypeptidase-like, regulatory domain"/>
    <property type="match status" value="1"/>
</dbReference>
<dbReference type="NCBIfam" id="TIGR04056">
    <property type="entry name" value="OMP_RagA_SusC"/>
    <property type="match status" value="1"/>
</dbReference>
<keyword evidence="10" id="KW-1185">Reference proteome</keyword>
<dbReference type="Pfam" id="PF07715">
    <property type="entry name" value="Plug"/>
    <property type="match status" value="1"/>
</dbReference>
<dbReference type="OrthoDB" id="9768177at2"/>
<dbReference type="Gene3D" id="2.40.170.20">
    <property type="entry name" value="TonB-dependent receptor, beta-barrel domain"/>
    <property type="match status" value="1"/>
</dbReference>